<gene>
    <name evidence="2" type="ORF">A6D6_03147</name>
</gene>
<comment type="caution">
    <text evidence="2">The sequence shown here is derived from an EMBL/GenBank/DDBJ whole genome shotgun (WGS) entry which is preliminary data.</text>
</comment>
<evidence type="ECO:0000313" key="3">
    <source>
        <dbReference type="Proteomes" id="UP000771797"/>
    </source>
</evidence>
<organism evidence="2 3">
    <name type="scientific">Alcanivorax xiamenensis</name>
    <dbReference type="NCBI Taxonomy" id="1177156"/>
    <lineage>
        <taxon>Bacteria</taxon>
        <taxon>Pseudomonadati</taxon>
        <taxon>Pseudomonadota</taxon>
        <taxon>Gammaproteobacteria</taxon>
        <taxon>Oceanospirillales</taxon>
        <taxon>Alcanivoracaceae</taxon>
        <taxon>Alcanivorax</taxon>
    </lineage>
</organism>
<feature type="transmembrane region" description="Helical" evidence="1">
    <location>
        <begin position="21"/>
        <end position="42"/>
    </location>
</feature>
<reference evidence="2 3" key="1">
    <citation type="submission" date="2012-09" db="EMBL/GenBank/DDBJ databases">
        <title>Genome Sequence of alkane-degrading Bacterium Alcanivorax sp. 6-D-6.</title>
        <authorList>
            <person name="Lai Q."/>
            <person name="Shao Z."/>
        </authorList>
    </citation>
    <scope>NUCLEOTIDE SEQUENCE [LARGE SCALE GENOMIC DNA]</scope>
    <source>
        <strain evidence="2 3">6-D-6</strain>
    </source>
</reference>
<keyword evidence="1" id="KW-0472">Membrane</keyword>
<sequence>MRKVVVFFSFDDSAVHKQRAFLLWVGLSFVPFIIGFLGIFCGRKMDFTNEGFYNFFALMQPLMWWVGLPLLVAAFVARLHASHHVEKRMKMDSETHTFNGYIAHRKYIADSIRSFSSSILVPNEVDTEGLYRKLFPGNNPKRFHPVSEPNEDGLALIEVQEEALIFSLKMGVRVHQDNSEEWAFSPDPICATVVTGITSFGLKPTPVLVDLFSSSIAGGHQWNDDSFKVLTNAVGEYVNVIGYMRYLGGWAKKAHIKDIMPLIWGVRSHGRQVRRKWWEDRAPELISRNG</sequence>
<feature type="transmembrane region" description="Helical" evidence="1">
    <location>
        <begin position="62"/>
        <end position="81"/>
    </location>
</feature>
<keyword evidence="1" id="KW-0812">Transmembrane</keyword>
<keyword evidence="3" id="KW-1185">Reference proteome</keyword>
<dbReference type="EMBL" id="AQPF01000032">
    <property type="protein sequence ID" value="KAF0804410.1"/>
    <property type="molecule type" value="Genomic_DNA"/>
</dbReference>
<name>A0ABQ6Y5R5_9GAMM</name>
<evidence type="ECO:0000256" key="1">
    <source>
        <dbReference type="SAM" id="Phobius"/>
    </source>
</evidence>
<accession>A0ABQ6Y5R5</accession>
<evidence type="ECO:0000313" key="2">
    <source>
        <dbReference type="EMBL" id="KAF0804410.1"/>
    </source>
</evidence>
<dbReference type="Proteomes" id="UP000771797">
    <property type="component" value="Unassembled WGS sequence"/>
</dbReference>
<protein>
    <submittedName>
        <fullName evidence="2">Uncharacterized protein</fullName>
    </submittedName>
</protein>
<proteinExistence type="predicted"/>
<dbReference type="RefSeq" id="WP_159661259.1">
    <property type="nucleotide sequence ID" value="NZ_AQPF01000032.1"/>
</dbReference>
<keyword evidence="1" id="KW-1133">Transmembrane helix</keyword>